<accession>A0A8T8K5C7</accession>
<feature type="binding site" evidence="7">
    <location>
        <position position="67"/>
    </location>
    <ligand>
        <name>S-adenosyl-L-methionine</name>
        <dbReference type="ChEBI" id="CHEBI:59789"/>
    </ligand>
</feature>
<keyword evidence="4 7" id="KW-0698">rRNA processing</keyword>
<feature type="domain" description="16S/18S rRNA aminocarboxypropyltransferase Tsr3 C-terminal" evidence="8">
    <location>
        <begin position="41"/>
        <end position="167"/>
    </location>
</feature>
<proteinExistence type="inferred from homology"/>
<comment type="catalytic activity">
    <reaction evidence="7">
        <text>an N(1)-methylpseudouridine in rRNA + S-adenosyl-L-methionine = N(1)-methyl-N(3)-[(3S)-3-amino-3-carboxypropyl]pseudouridine in rRNA + S-methyl-5'-thioadenosine + H(+)</text>
        <dbReference type="Rhea" id="RHEA:63296"/>
        <dbReference type="Rhea" id="RHEA-COMP:11634"/>
        <dbReference type="Rhea" id="RHEA-COMP:16310"/>
        <dbReference type="ChEBI" id="CHEBI:15378"/>
        <dbReference type="ChEBI" id="CHEBI:17509"/>
        <dbReference type="ChEBI" id="CHEBI:59789"/>
        <dbReference type="ChEBI" id="CHEBI:74890"/>
        <dbReference type="ChEBI" id="CHEBI:146234"/>
        <dbReference type="EC" id="2.5.1.157"/>
    </reaction>
</comment>
<keyword evidence="5 7" id="KW-0808">Transferase</keyword>
<dbReference type="GeneID" id="64819165"/>
<evidence type="ECO:0000256" key="4">
    <source>
        <dbReference type="ARBA" id="ARBA00022552"/>
    </source>
</evidence>
<dbReference type="HAMAP" id="MF_01116">
    <property type="entry name" value="TSR3"/>
    <property type="match status" value="1"/>
</dbReference>
<evidence type="ECO:0000313" key="9">
    <source>
        <dbReference type="EMBL" id="QUH22320.1"/>
    </source>
</evidence>
<dbReference type="GO" id="GO:0000455">
    <property type="term" value="P:enzyme-directed rRNA pseudouridine synthesis"/>
    <property type="evidence" value="ECO:0007669"/>
    <property type="project" value="UniProtKB-UniRule"/>
</dbReference>
<evidence type="ECO:0000256" key="2">
    <source>
        <dbReference type="ARBA" id="ARBA00022490"/>
    </source>
</evidence>
<evidence type="ECO:0000256" key="5">
    <source>
        <dbReference type="ARBA" id="ARBA00022679"/>
    </source>
</evidence>
<evidence type="ECO:0000256" key="3">
    <source>
        <dbReference type="ARBA" id="ARBA00022517"/>
    </source>
</evidence>
<protein>
    <recommendedName>
        <fullName evidence="1 7">16S rRNA aminocarboxypropyltransferase</fullName>
        <ecNumber evidence="7">2.5.1.157</ecNumber>
    </recommendedName>
</protein>
<dbReference type="PANTHER" id="PTHR20426">
    <property type="entry name" value="RIBOSOME BIOGENESIS PROTEIN TSR3 HOMOLOG"/>
    <property type="match status" value="1"/>
</dbReference>
<organism evidence="9 10">
    <name type="scientific">Methanobacterium alkalithermotolerans</name>
    <dbReference type="NCBI Taxonomy" id="2731220"/>
    <lineage>
        <taxon>Archaea</taxon>
        <taxon>Methanobacteriati</taxon>
        <taxon>Methanobacteriota</taxon>
        <taxon>Methanomada group</taxon>
        <taxon>Methanobacteria</taxon>
        <taxon>Methanobacteriales</taxon>
        <taxon>Methanobacteriaceae</taxon>
        <taxon>Methanobacterium</taxon>
    </lineage>
</organism>
<feature type="binding site" evidence="7">
    <location>
        <position position="17"/>
    </location>
    <ligand>
        <name>S-adenosyl-L-methionine</name>
        <dbReference type="ChEBI" id="CHEBI:59789"/>
    </ligand>
</feature>
<dbReference type="InterPro" id="IPR022968">
    <property type="entry name" value="Tsr3-like"/>
</dbReference>
<evidence type="ECO:0000256" key="6">
    <source>
        <dbReference type="ARBA" id="ARBA00022691"/>
    </source>
</evidence>
<keyword evidence="10" id="KW-1185">Reference proteome</keyword>
<dbReference type="GO" id="GO:0106388">
    <property type="term" value="F:rRNA small subunit aminocarboxypropyltransferase activity"/>
    <property type="evidence" value="ECO:0007669"/>
    <property type="project" value="UniProtKB-EC"/>
</dbReference>
<gene>
    <name evidence="9" type="ORF">HYG87_00335</name>
</gene>
<comment type="similarity">
    <text evidence="7">Belongs to the TDD superfamily. TSR3 family.</text>
</comment>
<name>A0A8T8K5C7_9EURY</name>
<evidence type="ECO:0000313" key="10">
    <source>
        <dbReference type="Proteomes" id="UP000681041"/>
    </source>
</evidence>
<dbReference type="OrthoDB" id="7441at2157"/>
<keyword evidence="6 7" id="KW-0949">S-adenosyl-L-methionine</keyword>
<dbReference type="GO" id="GO:1904047">
    <property type="term" value="F:S-adenosyl-L-methionine binding"/>
    <property type="evidence" value="ECO:0007669"/>
    <property type="project" value="UniProtKB-UniRule"/>
</dbReference>
<feature type="binding site" evidence="7">
    <location>
        <position position="90"/>
    </location>
    <ligand>
        <name>S-adenosyl-L-methionine</name>
        <dbReference type="ChEBI" id="CHEBI:59789"/>
    </ligand>
</feature>
<keyword evidence="3 7" id="KW-0690">Ribosome biogenesis</keyword>
<evidence type="ECO:0000256" key="7">
    <source>
        <dbReference type="HAMAP-Rule" id="MF_01116"/>
    </source>
</evidence>
<dbReference type="GO" id="GO:0005737">
    <property type="term" value="C:cytoplasm"/>
    <property type="evidence" value="ECO:0007669"/>
    <property type="project" value="UniProtKB-SubCell"/>
</dbReference>
<dbReference type="EC" id="2.5.1.157" evidence="7"/>
<dbReference type="Proteomes" id="UP000681041">
    <property type="component" value="Chromosome"/>
</dbReference>
<sequence length="170" mass="19157">MKVTVYHAEECDRKKCTTFRMAKKGKFKIVNHLNQLPYGALVLNPFSEKSVSPEDRDMVIKRGVAALDCSWKKVKKSAVIFKTSKYHRSLPFLIAANPTNYGKPCILSTAEAIAATFYIVGLKDIAEDIMSHFKWGPHFLILNREILEAYSQADSSLEVVKIQNEFIGGT</sequence>
<dbReference type="PANTHER" id="PTHR20426:SF0">
    <property type="entry name" value="18S RRNA AMINOCARBOXYPROPYLTRANSFERASE"/>
    <property type="match status" value="1"/>
</dbReference>
<evidence type="ECO:0000256" key="1">
    <source>
        <dbReference type="ARBA" id="ARBA00014114"/>
    </source>
</evidence>
<comment type="caution">
    <text evidence="7">Lacks conserved residue(s) required for the propagation of feature annotation.</text>
</comment>
<dbReference type="NCBIfam" id="NF002621">
    <property type="entry name" value="PRK02287.1"/>
    <property type="match status" value="1"/>
</dbReference>
<comment type="subcellular location">
    <subcellularLocation>
        <location evidence="7">Cytoplasm</location>
    </subcellularLocation>
</comment>
<feature type="binding site" evidence="7">
    <location>
        <position position="109"/>
    </location>
    <ligand>
        <name>S-adenosyl-L-methionine</name>
        <dbReference type="ChEBI" id="CHEBI:59789"/>
    </ligand>
</feature>
<dbReference type="InterPro" id="IPR007177">
    <property type="entry name" value="Tsr3_C"/>
</dbReference>
<dbReference type="KEGG" id="meme:HYG87_00335"/>
<dbReference type="RefSeq" id="WP_211533263.1">
    <property type="nucleotide sequence ID" value="NZ_CP058560.1"/>
</dbReference>
<reference evidence="9" key="1">
    <citation type="submission" date="2020-07" db="EMBL/GenBank/DDBJ databases">
        <title>Methanobacterium. sp. MethCan genome.</title>
        <authorList>
            <person name="Postec A."/>
            <person name="Quemeneur M."/>
        </authorList>
    </citation>
    <scope>NUCLEOTIDE SEQUENCE</scope>
    <source>
        <strain evidence="9">MethCAN</strain>
    </source>
</reference>
<comment type="function">
    <text evidence="7">Aminocarboxypropyltransferase that catalyzes the aminocarboxypropyl transfer on pseudouridine corresponding to position 914 in M.jannaschii 16S rRNA. It constitutes the last step in biosynthesis of the hypermodified N1-methyl-N3-(3-amino-3-carboxypropyl) pseudouridine (m1acp3-Psi).</text>
</comment>
<dbReference type="Pfam" id="PF04034">
    <property type="entry name" value="Ribo_biogen_C"/>
    <property type="match status" value="1"/>
</dbReference>
<evidence type="ECO:0000259" key="8">
    <source>
        <dbReference type="Pfam" id="PF04034"/>
    </source>
</evidence>
<dbReference type="AlphaFoldDB" id="A0A8T8K5C7"/>
<keyword evidence="2 7" id="KW-0963">Cytoplasm</keyword>
<dbReference type="EMBL" id="CP058560">
    <property type="protein sequence ID" value="QUH22320.1"/>
    <property type="molecule type" value="Genomic_DNA"/>
</dbReference>